<dbReference type="InterPro" id="IPR016195">
    <property type="entry name" value="Pol/histidinol_Pase-like"/>
</dbReference>
<dbReference type="InterPro" id="IPR040982">
    <property type="entry name" value="DNA_pol3_finger"/>
</dbReference>
<keyword evidence="11" id="KW-1185">Reference proteome</keyword>
<dbReference type="Gene3D" id="1.10.150.870">
    <property type="match status" value="1"/>
</dbReference>
<dbReference type="InterPro" id="IPR003141">
    <property type="entry name" value="Pol/His_phosphatase_N"/>
</dbReference>
<dbReference type="Pfam" id="PF14579">
    <property type="entry name" value="HHH_6"/>
    <property type="match status" value="1"/>
</dbReference>
<dbReference type="Proteomes" id="UP000186351">
    <property type="component" value="Chromosome"/>
</dbReference>
<dbReference type="OrthoDB" id="9803237at2"/>
<dbReference type="InterPro" id="IPR004805">
    <property type="entry name" value="DnaE2/DnaE/PolC"/>
</dbReference>
<feature type="coiled-coil region" evidence="8">
    <location>
        <begin position="59"/>
        <end position="98"/>
    </location>
</feature>
<evidence type="ECO:0000256" key="5">
    <source>
        <dbReference type="ARBA" id="ARBA00022705"/>
    </source>
</evidence>
<dbReference type="PANTHER" id="PTHR32294:SF0">
    <property type="entry name" value="DNA POLYMERASE III SUBUNIT ALPHA"/>
    <property type="match status" value="1"/>
</dbReference>
<reference evidence="11" key="1">
    <citation type="submission" date="2016-04" db="EMBL/GenBank/DDBJ databases">
        <title>Complete Genome Sequences of Twelve Strains of a Stable Defined Moderately Diverse Mouse Microbiota 2 (sDMDMm2).</title>
        <authorList>
            <person name="Uchimura Y."/>
            <person name="Wyss M."/>
            <person name="Brugiroux S."/>
            <person name="Limenitakis J.P."/>
            <person name="Stecher B."/>
            <person name="McCoy K.D."/>
            <person name="Macpherson A.J."/>
        </authorList>
    </citation>
    <scope>NUCLEOTIDE SEQUENCE [LARGE SCALE GENOMIC DNA]</scope>
    <source>
        <strain evidence="11">YL27</strain>
    </source>
</reference>
<evidence type="ECO:0000256" key="3">
    <source>
        <dbReference type="ARBA" id="ARBA00022679"/>
    </source>
</evidence>
<dbReference type="Gene3D" id="1.10.10.1600">
    <property type="entry name" value="Bacterial DNA polymerase III alpha subunit, thumb domain"/>
    <property type="match status" value="1"/>
</dbReference>
<dbReference type="InterPro" id="IPR029460">
    <property type="entry name" value="DNAPol_HHH"/>
</dbReference>
<dbReference type="InterPro" id="IPR011708">
    <property type="entry name" value="DNA_pol3_alpha_NTPase_dom"/>
</dbReference>
<dbReference type="Pfam" id="PF17657">
    <property type="entry name" value="DNA_pol3_finger"/>
    <property type="match status" value="1"/>
</dbReference>
<keyword evidence="4" id="KW-0548">Nucleotidyltransferase</keyword>
<dbReference type="GO" id="GO:0008408">
    <property type="term" value="F:3'-5' exonuclease activity"/>
    <property type="evidence" value="ECO:0007669"/>
    <property type="project" value="InterPro"/>
</dbReference>
<dbReference type="KEGG" id="pary:A4V02_10210"/>
<keyword evidence="8" id="KW-0175">Coiled coil</keyword>
<dbReference type="Pfam" id="PF07733">
    <property type="entry name" value="DNA_pol3_alpha"/>
    <property type="match status" value="1"/>
</dbReference>
<proteinExistence type="predicted"/>
<dbReference type="Pfam" id="PF02811">
    <property type="entry name" value="PHP"/>
    <property type="match status" value="1"/>
</dbReference>
<dbReference type="Gene3D" id="3.20.20.140">
    <property type="entry name" value="Metal-dependent hydrolases"/>
    <property type="match status" value="1"/>
</dbReference>
<dbReference type="GO" id="GO:0006260">
    <property type="term" value="P:DNA replication"/>
    <property type="evidence" value="ECO:0007669"/>
    <property type="project" value="UniProtKB-KW"/>
</dbReference>
<comment type="catalytic activity">
    <reaction evidence="7">
        <text>DNA(n) + a 2'-deoxyribonucleoside 5'-triphosphate = DNA(n+1) + diphosphate</text>
        <dbReference type="Rhea" id="RHEA:22508"/>
        <dbReference type="Rhea" id="RHEA-COMP:17339"/>
        <dbReference type="Rhea" id="RHEA-COMP:17340"/>
        <dbReference type="ChEBI" id="CHEBI:33019"/>
        <dbReference type="ChEBI" id="CHEBI:61560"/>
        <dbReference type="ChEBI" id="CHEBI:173112"/>
        <dbReference type="EC" id="2.7.7.7"/>
    </reaction>
</comment>
<dbReference type="PANTHER" id="PTHR32294">
    <property type="entry name" value="DNA POLYMERASE III SUBUNIT ALPHA"/>
    <property type="match status" value="1"/>
</dbReference>
<dbReference type="SUPFAM" id="SSF89550">
    <property type="entry name" value="PHP domain-like"/>
    <property type="match status" value="1"/>
</dbReference>
<evidence type="ECO:0000259" key="9">
    <source>
        <dbReference type="SMART" id="SM00481"/>
    </source>
</evidence>
<dbReference type="SMART" id="SM00481">
    <property type="entry name" value="POLIIIAc"/>
    <property type="match status" value="1"/>
</dbReference>
<dbReference type="EMBL" id="CP015402">
    <property type="protein sequence ID" value="ANU64047.1"/>
    <property type="molecule type" value="Genomic_DNA"/>
</dbReference>
<accession>A0A1B1SB79</accession>
<dbReference type="InterPro" id="IPR004013">
    <property type="entry name" value="PHP_dom"/>
</dbReference>
<evidence type="ECO:0000256" key="7">
    <source>
        <dbReference type="ARBA" id="ARBA00049244"/>
    </source>
</evidence>
<evidence type="ECO:0000256" key="2">
    <source>
        <dbReference type="ARBA" id="ARBA00019114"/>
    </source>
</evidence>
<keyword evidence="3" id="KW-0808">Transferase</keyword>
<dbReference type="CDD" id="cd04485">
    <property type="entry name" value="DnaE_OBF"/>
    <property type="match status" value="1"/>
</dbReference>
<sequence length="1212" mass="137044">MSPFIHLHVHTQYSVLDGQASVTALVDKAISDGMPGIAITDHGNMFGIKEFYNYVKKKNSKVNDQIKEVKKSLEQAREQNNQDATEDLQKELNALNSKIFKPIFGCEMYVAKESLHTHVDKKDTGRHLVVLAKNETGYHNLVKIVSQAWTEGFYSHPRTDKKALAEHHEGLIVCSACLGGEIPRLIQAGDIEEAEKQVKWFKDTFGDDYYIEIQRHKTNLPGANTEVFERQQEVNPELIRIARKFDIKIVATNDVHFVNEDDADAHDRLICVSTNKAVDDPMRMRYTKQEWLKSQSEMNDIFSDIPEAIENTMEILDKVTTYSIDHKPILPNFPLPDGFTDNDDYLRYLTYEGAKRRWGTPTKEQCERLDFELDTIKNMGFPGYFLIVQDFIQAGRDRGVSIGPGRGSAAGSAVAYCLGITQLDPLKYDLLFERFLNPDRISLPDIDIDFDDDGRADVLKYVTDKYGADKVAHIITYGTMAAKMALKDVARVQQLPVAEGNRLTKLIPKHMPEVNGKELKPTLKNCYEYVDEFKAELNSPSAQIRETLKFARQLEGNVRGTGVHACGVIIGRDPITDWVPVSTATDKDGSKLLVTQYEGCVIEETGLIKMDFLGLKTLSIIKEAVNNIRLTNGIEIDIDTIPIDDSKTYQLYCEGRTTGTFQFESPGMQKYLRELQPSVFEDLIAMNALYRPGPMAYIPDFIDRKHGKQPIVYDIPVMEKYLKDTYGVTVYQEQVMLLSRLLANFTRGESDTLRKAMGKKLIDKMNHLKGKFLEGGQANGHKPDVLEKIWADWEKFASYAFNKSHATCYSWVAYQTAYLKANYPAEYMAAVLSRNLTDITKLTNFMDECKSMHINVKGPDVNESFSAFGVNKKGNIRFGLAAIKGIGANVVNAIIGARNKDGQFQSIYDFVERVDKAALNRRTLEGLALSGSFDCFPEVNREDFFLANNKGETLAELLARYGQNYQNAKGSQENSLFGDFDESLNTAGRPPIKSAPRWNDIERLDRERDLVGMYLSGHPLDPYFVELRYGCSQTLKEFNEEGPVEDRELTLAGLVCDYQIKQGRKGPFGILKIEDYSASAEFALFGQDYIDYGKFGIKGTPIIIRGRYGRRFANSDIRFQIASITLLEQQKGKLVSGITLNLDTEQINENLHGVLNDIMKSSTDNRTPLYLRIHDHDLNRSIRLSTALKMPVTRHSLTTLEEMAIDFDIVQS</sequence>
<dbReference type="InterPro" id="IPR041931">
    <property type="entry name" value="DNA_pol3_alpha_thumb_dom"/>
</dbReference>
<keyword evidence="6" id="KW-0239">DNA-directed DNA polymerase</keyword>
<name>A0A1B1SB79_9BACT</name>
<accession>A0A1Z2XHE8</accession>
<protein>
    <recommendedName>
        <fullName evidence="2">DNA polymerase III subunit alpha</fullName>
        <ecNumber evidence="1">2.7.7.7</ecNumber>
    </recommendedName>
</protein>
<evidence type="ECO:0000313" key="10">
    <source>
        <dbReference type="EMBL" id="ANU64047.1"/>
    </source>
</evidence>
<evidence type="ECO:0000256" key="4">
    <source>
        <dbReference type="ARBA" id="ARBA00022695"/>
    </source>
</evidence>
<evidence type="ECO:0000256" key="6">
    <source>
        <dbReference type="ARBA" id="ARBA00022932"/>
    </source>
</evidence>
<gene>
    <name evidence="10" type="ORF">A4V02_10210</name>
</gene>
<dbReference type="STRING" id="1796646.A4V02_10210"/>
<dbReference type="GO" id="GO:0003887">
    <property type="term" value="F:DNA-directed DNA polymerase activity"/>
    <property type="evidence" value="ECO:0007669"/>
    <property type="project" value="UniProtKB-KW"/>
</dbReference>
<dbReference type="RefSeq" id="WP_068961338.1">
    <property type="nucleotide sequence ID" value="NZ_CAJTAP010000049.1"/>
</dbReference>
<dbReference type="NCBIfam" id="TIGR00594">
    <property type="entry name" value="polc"/>
    <property type="match status" value="1"/>
</dbReference>
<keyword evidence="5" id="KW-0235">DNA replication</keyword>
<evidence type="ECO:0000256" key="8">
    <source>
        <dbReference type="SAM" id="Coils"/>
    </source>
</evidence>
<dbReference type="GeneID" id="65537242"/>
<dbReference type="AlphaFoldDB" id="A0A1B1SB79"/>
<dbReference type="NCBIfam" id="NF004226">
    <property type="entry name" value="PRK05673.1"/>
    <property type="match status" value="1"/>
</dbReference>
<organism evidence="10 11">
    <name type="scientific">Muribaculum intestinale</name>
    <dbReference type="NCBI Taxonomy" id="1796646"/>
    <lineage>
        <taxon>Bacteria</taxon>
        <taxon>Pseudomonadati</taxon>
        <taxon>Bacteroidota</taxon>
        <taxon>Bacteroidia</taxon>
        <taxon>Bacteroidales</taxon>
        <taxon>Muribaculaceae</taxon>
        <taxon>Muribaculum</taxon>
    </lineage>
</organism>
<evidence type="ECO:0000256" key="1">
    <source>
        <dbReference type="ARBA" id="ARBA00012417"/>
    </source>
</evidence>
<feature type="domain" description="Polymerase/histidinol phosphatase N-terminal" evidence="9">
    <location>
        <begin position="5"/>
        <end position="112"/>
    </location>
</feature>
<dbReference type="EC" id="2.7.7.7" evidence="1"/>
<dbReference type="CDD" id="cd12113">
    <property type="entry name" value="PHP_PolIIIA_DnaE3"/>
    <property type="match status" value="1"/>
</dbReference>
<evidence type="ECO:0000313" key="11">
    <source>
        <dbReference type="Proteomes" id="UP000186351"/>
    </source>
</evidence>